<protein>
    <recommendedName>
        <fullName evidence="8">Cobalt transporter</fullName>
    </recommendedName>
</protein>
<dbReference type="EMBL" id="CP147244">
    <property type="protein sequence ID" value="WYJ99890.1"/>
    <property type="molecule type" value="Genomic_DNA"/>
</dbReference>
<evidence type="ECO:0008006" key="8">
    <source>
        <dbReference type="Google" id="ProtNLM"/>
    </source>
</evidence>
<gene>
    <name evidence="6" type="ORF">A5821_000985</name>
</gene>
<evidence type="ECO:0000313" key="7">
    <source>
        <dbReference type="Proteomes" id="UP000194948"/>
    </source>
</evidence>
<evidence type="ECO:0000256" key="3">
    <source>
        <dbReference type="ARBA" id="ARBA00022989"/>
    </source>
</evidence>
<reference evidence="7" key="1">
    <citation type="submission" date="2017-05" db="EMBL/GenBank/DDBJ databases">
        <title>The Genome Sequence of EEnterococcus faecalis 9F2_4866.</title>
        <authorList>
            <consortium name="The Broad Institute Genomics Platform"/>
            <consortium name="The Broad Institute Genomic Center for Infectious Diseases"/>
            <person name="Earl A."/>
            <person name="Manson A."/>
            <person name="Schwartman J."/>
            <person name="Gilmore M."/>
            <person name="Abouelleil A."/>
            <person name="Cao P."/>
            <person name="Chapman S."/>
            <person name="Cusick C."/>
            <person name="Shea T."/>
            <person name="Young S."/>
            <person name="Neafsey D."/>
            <person name="Nusbaum C."/>
            <person name="Birren B."/>
        </authorList>
    </citation>
    <scope>NUCLEOTIDE SEQUENCE [LARGE SCALE GENOMIC DNA]</scope>
    <source>
        <strain evidence="7">7F3_DIV0205</strain>
    </source>
</reference>
<keyword evidence="7" id="KW-1185">Reference proteome</keyword>
<accession>A0AAQ3Y794</accession>
<dbReference type="GO" id="GO:0005886">
    <property type="term" value="C:plasma membrane"/>
    <property type="evidence" value="ECO:0007669"/>
    <property type="project" value="UniProtKB-ARBA"/>
</dbReference>
<feature type="transmembrane region" description="Helical" evidence="5">
    <location>
        <begin position="264"/>
        <end position="282"/>
    </location>
</feature>
<evidence type="ECO:0000256" key="2">
    <source>
        <dbReference type="ARBA" id="ARBA00022692"/>
    </source>
</evidence>
<name>A0AAQ3Y794_9ENTE</name>
<keyword evidence="2 5" id="KW-0812">Transmembrane</keyword>
<evidence type="ECO:0000256" key="5">
    <source>
        <dbReference type="SAM" id="Phobius"/>
    </source>
</evidence>
<comment type="subcellular location">
    <subcellularLocation>
        <location evidence="1">Membrane</location>
        <topology evidence="1">Multi-pass membrane protein</topology>
    </subcellularLocation>
</comment>
<organism evidence="6 7">
    <name type="scientific">Candidatus Enterococcus palustris</name>
    <dbReference type="NCBI Taxonomy" id="1834189"/>
    <lineage>
        <taxon>Bacteria</taxon>
        <taxon>Bacillati</taxon>
        <taxon>Bacillota</taxon>
        <taxon>Bacilli</taxon>
        <taxon>Lactobacillales</taxon>
        <taxon>Enterococcaceae</taxon>
        <taxon>Enterococcus</taxon>
    </lineage>
</organism>
<evidence type="ECO:0000256" key="1">
    <source>
        <dbReference type="ARBA" id="ARBA00004141"/>
    </source>
</evidence>
<reference evidence="6 7" key="2">
    <citation type="submission" date="2024-03" db="EMBL/GenBank/DDBJ databases">
        <title>The Genome Sequence of Enterococcus sp. DIV0205d.</title>
        <authorList>
            <consortium name="The Broad Institute Genomics Platform"/>
            <consortium name="The Broad Institute Microbial Omics Core"/>
            <consortium name="The Broad Institute Genomic Center for Infectious Diseases"/>
            <person name="Earl A."/>
            <person name="Manson A."/>
            <person name="Gilmore M."/>
            <person name="Schwartman J."/>
            <person name="Shea T."/>
            <person name="Abouelleil A."/>
            <person name="Cao P."/>
            <person name="Chapman S."/>
            <person name="Cusick C."/>
            <person name="Young S."/>
            <person name="Neafsey D."/>
            <person name="Nusbaum C."/>
            <person name="Birren B."/>
        </authorList>
    </citation>
    <scope>NUCLEOTIDE SEQUENCE [LARGE SCALE GENOMIC DNA]</scope>
    <source>
        <strain evidence="6 7">7F3_DIV0205</strain>
    </source>
</reference>
<dbReference type="CDD" id="cd16914">
    <property type="entry name" value="EcfT"/>
    <property type="match status" value="1"/>
</dbReference>
<dbReference type="InterPro" id="IPR003339">
    <property type="entry name" value="ABC/ECF_trnsptr_transmembrane"/>
</dbReference>
<dbReference type="Proteomes" id="UP000194948">
    <property type="component" value="Chromosome"/>
</dbReference>
<keyword evidence="3 5" id="KW-1133">Transmembrane helix</keyword>
<dbReference type="Pfam" id="PF02361">
    <property type="entry name" value="CbiQ"/>
    <property type="match status" value="1"/>
</dbReference>
<feature type="transmembrane region" description="Helical" evidence="5">
    <location>
        <begin position="57"/>
        <end position="74"/>
    </location>
</feature>
<evidence type="ECO:0000256" key="4">
    <source>
        <dbReference type="ARBA" id="ARBA00023136"/>
    </source>
</evidence>
<keyword evidence="4 5" id="KW-0472">Membrane</keyword>
<dbReference type="AlphaFoldDB" id="A0AAQ3Y794"/>
<feature type="transmembrane region" description="Helical" evidence="5">
    <location>
        <begin position="12"/>
        <end position="42"/>
    </location>
</feature>
<proteinExistence type="predicted"/>
<evidence type="ECO:0000313" key="6">
    <source>
        <dbReference type="EMBL" id="WYJ99890.1"/>
    </source>
</evidence>
<feature type="transmembrane region" description="Helical" evidence="5">
    <location>
        <begin position="94"/>
        <end position="112"/>
    </location>
</feature>
<dbReference type="RefSeq" id="WP_086313480.1">
    <property type="nucleotide sequence ID" value="NZ_CP147244.1"/>
</dbReference>
<feature type="transmembrane region" description="Helical" evidence="5">
    <location>
        <begin position="223"/>
        <end position="244"/>
    </location>
</feature>
<sequence length="295" mass="34719">MNPHFFRQRHPLVISCYYLMMLLIAMSTTNPLIIGCCFFGSLTSRLLHFKKGNKQSIIFPLFFLILITITNPLFVHRGGTILFFFLNKPITLEAFVYGLFMGMMIASVIYLFQNFQSAVDSEKFFYLFGKRFPKSALILTMIFRFIPLFQAYYQELNQVQKTIQRTQKRTFKEKASYGLDLFGNLFSWALENAMDTADSMKARGYGVTVRSSRTSYRWRKMDSFSLFMIISLTCLFILSVTQGSYQFNFYPYQENLFLALEQRWLDYLVILFLALLPTLNRIREVIVWTILKSRI</sequence>